<comment type="caution">
    <text evidence="1">The sequence shown here is derived from an EMBL/GenBank/DDBJ whole genome shotgun (WGS) entry which is preliminary data.</text>
</comment>
<dbReference type="SUPFAM" id="SSF52540">
    <property type="entry name" value="P-loop containing nucleoside triphosphate hydrolases"/>
    <property type="match status" value="1"/>
</dbReference>
<accession>A0A2A2GP77</accession>
<organism evidence="1 2">
    <name type="scientific">Paracoccus salipaludis</name>
    <dbReference type="NCBI Taxonomy" id="2032623"/>
    <lineage>
        <taxon>Bacteria</taxon>
        <taxon>Pseudomonadati</taxon>
        <taxon>Pseudomonadota</taxon>
        <taxon>Alphaproteobacteria</taxon>
        <taxon>Rhodobacterales</taxon>
        <taxon>Paracoccaceae</taxon>
        <taxon>Paracoccus</taxon>
    </lineage>
</organism>
<dbReference type="InterPro" id="IPR027417">
    <property type="entry name" value="P-loop_NTPase"/>
</dbReference>
<name>A0A2A2GP77_9RHOB</name>
<reference evidence="1 2" key="1">
    <citation type="submission" date="2017-09" db="EMBL/GenBank/DDBJ databases">
        <title>Paracoccus alkalisoli sp. nov., isolated from saline alkaline soil.</title>
        <authorList>
            <person name="Dong X."/>
            <person name="Zhang G."/>
        </authorList>
    </citation>
    <scope>NUCLEOTIDE SEQUENCE [LARGE SCALE GENOMIC DNA]</scope>
    <source>
        <strain evidence="1 2">WN007</strain>
    </source>
</reference>
<sequence>MPGRRSLFLHVGLPHCGSSALQDWAGTNRALLAAQGLVWPDTDDCGLMAARHRWLVSALRHGPDGRLPAVLAQAEGDVLISAEGLTLHFHDFAPEHLAWFRDVTAGWDVRLILMTRDLSGWQRSMWKQCMINPPEEGMDFALDLDMADFAARPRVQKLTDLKGLRRDLAAGFGARDLIELSSLDNWMPKLARLIDIDATGATVPERRHESIADSVVPAVLRINALGARGGPRDALLALMQHTLDTRNDTLHELARRHGARLDAGAEALAALLDELEADSRAEPTTAWLFQAMAEQLQRRRQEDPT</sequence>
<dbReference type="Proteomes" id="UP000218023">
    <property type="component" value="Unassembled WGS sequence"/>
</dbReference>
<dbReference type="RefSeq" id="WP_095638322.1">
    <property type="nucleotide sequence ID" value="NZ_NSJZ01000001.1"/>
</dbReference>
<evidence type="ECO:0000313" key="2">
    <source>
        <dbReference type="Proteomes" id="UP000218023"/>
    </source>
</evidence>
<proteinExistence type="predicted"/>
<gene>
    <name evidence="1" type="ORF">CK240_00115</name>
</gene>
<dbReference type="EMBL" id="NSJZ01000001">
    <property type="protein sequence ID" value="PAU98602.1"/>
    <property type="molecule type" value="Genomic_DNA"/>
</dbReference>
<protein>
    <recommendedName>
        <fullName evidence="3">Sulfotransferase family protein</fullName>
    </recommendedName>
</protein>
<evidence type="ECO:0008006" key="3">
    <source>
        <dbReference type="Google" id="ProtNLM"/>
    </source>
</evidence>
<dbReference type="OrthoDB" id="547419at2"/>
<dbReference type="AlphaFoldDB" id="A0A2A2GP77"/>
<evidence type="ECO:0000313" key="1">
    <source>
        <dbReference type="EMBL" id="PAU98602.1"/>
    </source>
</evidence>
<keyword evidence="2" id="KW-1185">Reference proteome</keyword>